<dbReference type="Gene3D" id="3.40.47.10">
    <property type="match status" value="1"/>
</dbReference>
<gene>
    <name evidence="5" type="ORF">SAMN04487931_108198</name>
</gene>
<dbReference type="InterPro" id="IPR020841">
    <property type="entry name" value="PKS_Beta-ketoAc_synthase_dom"/>
</dbReference>
<dbReference type="SUPFAM" id="SSF53901">
    <property type="entry name" value="Thiolase-like"/>
    <property type="match status" value="2"/>
</dbReference>
<proteinExistence type="inferred from homology"/>
<dbReference type="InterPro" id="IPR014030">
    <property type="entry name" value="Ketoacyl_synth_N"/>
</dbReference>
<dbReference type="PANTHER" id="PTHR11712:SF336">
    <property type="entry name" value="3-OXOACYL-[ACYL-CARRIER-PROTEIN] SYNTHASE, MITOCHONDRIAL"/>
    <property type="match status" value="1"/>
</dbReference>
<comment type="similarity">
    <text evidence="1 3">Belongs to the thiolase-like superfamily. Beta-ketoacyl-ACP synthases family.</text>
</comment>
<dbReference type="CDD" id="cd00834">
    <property type="entry name" value="KAS_I_II"/>
    <property type="match status" value="1"/>
</dbReference>
<keyword evidence="6" id="KW-1185">Reference proteome</keyword>
<dbReference type="GO" id="GO:0005829">
    <property type="term" value="C:cytosol"/>
    <property type="evidence" value="ECO:0007669"/>
    <property type="project" value="TreeGrafter"/>
</dbReference>
<accession>A0A1H2II45</accession>
<sequence length="393" mass="42297">MNNEKIFITGMGIISALGNSIDETFQALSKNKINTSNIDFFECDINKPVFKASFLNKASDSRMRTKKLADIAFKQAIVQANIVPAKINNSDKLKIGICCGTTVASQLNDIEFYRQFRSGTVESYDPVKHYLEGNISEALLLEHNFSGPGLNVVNACSSGTDAIGVAMSWIKTGICDIVIAGGADELNRIPVAGFNSLGILSDSICKPFDKNRDGLNLGEGAAFIVLEKDSTARARKASILAECCSYATAADGYHLTAPHYKGKGLKIAIEKALLNANLTQNDINFINAHGTATKNNDFVEGYVFKDLFKDKTKILSTKGYTGHTLGAAGAIDAILTVLSLEKQWLPINAGFCDQDPDIGFSPVTEATSFKAEYALSTSLAFGGNNSAVIFRRV</sequence>
<dbReference type="EMBL" id="FNLL01000008">
    <property type="protein sequence ID" value="SDU43616.1"/>
    <property type="molecule type" value="Genomic_DNA"/>
</dbReference>
<dbReference type="AlphaFoldDB" id="A0A1H2II45"/>
<protein>
    <submittedName>
        <fullName evidence="5">3-oxoacyl-[acyl-carrier-protein] synthase II</fullName>
    </submittedName>
</protein>
<keyword evidence="2 3" id="KW-0808">Transferase</keyword>
<dbReference type="Proteomes" id="UP000199608">
    <property type="component" value="Unassembled WGS sequence"/>
</dbReference>
<evidence type="ECO:0000256" key="3">
    <source>
        <dbReference type="RuleBase" id="RU003694"/>
    </source>
</evidence>
<dbReference type="InterPro" id="IPR000794">
    <property type="entry name" value="Beta-ketoacyl_synthase"/>
</dbReference>
<evidence type="ECO:0000256" key="2">
    <source>
        <dbReference type="ARBA" id="ARBA00022679"/>
    </source>
</evidence>
<dbReference type="PROSITE" id="PS52004">
    <property type="entry name" value="KS3_2"/>
    <property type="match status" value="1"/>
</dbReference>
<evidence type="ECO:0000313" key="6">
    <source>
        <dbReference type="Proteomes" id="UP000199608"/>
    </source>
</evidence>
<evidence type="ECO:0000259" key="4">
    <source>
        <dbReference type="PROSITE" id="PS52004"/>
    </source>
</evidence>
<evidence type="ECO:0000313" key="5">
    <source>
        <dbReference type="EMBL" id="SDU43616.1"/>
    </source>
</evidence>
<evidence type="ECO:0000256" key="1">
    <source>
        <dbReference type="ARBA" id="ARBA00008467"/>
    </source>
</evidence>
<organism evidence="5 6">
    <name type="scientific">Desulfobacula phenolica</name>
    <dbReference type="NCBI Taxonomy" id="90732"/>
    <lineage>
        <taxon>Bacteria</taxon>
        <taxon>Pseudomonadati</taxon>
        <taxon>Thermodesulfobacteriota</taxon>
        <taxon>Desulfobacteria</taxon>
        <taxon>Desulfobacterales</taxon>
        <taxon>Desulfobacteraceae</taxon>
        <taxon>Desulfobacula</taxon>
    </lineage>
</organism>
<dbReference type="GO" id="GO:0004315">
    <property type="term" value="F:3-oxoacyl-[acyl-carrier-protein] synthase activity"/>
    <property type="evidence" value="ECO:0007669"/>
    <property type="project" value="TreeGrafter"/>
</dbReference>
<name>A0A1H2II45_9BACT</name>
<feature type="domain" description="Ketosynthase family 3 (KS3)" evidence="4">
    <location>
        <begin position="3"/>
        <end position="392"/>
    </location>
</feature>
<dbReference type="InterPro" id="IPR016039">
    <property type="entry name" value="Thiolase-like"/>
</dbReference>
<dbReference type="PANTHER" id="PTHR11712">
    <property type="entry name" value="POLYKETIDE SYNTHASE-RELATED"/>
    <property type="match status" value="1"/>
</dbReference>
<reference evidence="6" key="1">
    <citation type="submission" date="2016-10" db="EMBL/GenBank/DDBJ databases">
        <authorList>
            <person name="Varghese N."/>
            <person name="Submissions S."/>
        </authorList>
    </citation>
    <scope>NUCLEOTIDE SEQUENCE [LARGE SCALE GENOMIC DNA]</scope>
    <source>
        <strain evidence="6">DSM 3384</strain>
    </source>
</reference>
<dbReference type="Pfam" id="PF02801">
    <property type="entry name" value="Ketoacyl-synt_C"/>
    <property type="match status" value="1"/>
</dbReference>
<dbReference type="InterPro" id="IPR014031">
    <property type="entry name" value="Ketoacyl_synth_C"/>
</dbReference>
<dbReference type="GO" id="GO:0006633">
    <property type="term" value="P:fatty acid biosynthetic process"/>
    <property type="evidence" value="ECO:0007669"/>
    <property type="project" value="TreeGrafter"/>
</dbReference>
<dbReference type="SMART" id="SM00825">
    <property type="entry name" value="PKS_KS"/>
    <property type="match status" value="1"/>
</dbReference>
<dbReference type="Pfam" id="PF00109">
    <property type="entry name" value="ketoacyl-synt"/>
    <property type="match status" value="1"/>
</dbReference>
<dbReference type="RefSeq" id="WP_014959184.1">
    <property type="nucleotide sequence ID" value="NZ_FNLL01000008.1"/>
</dbReference>